<evidence type="ECO:0000256" key="2">
    <source>
        <dbReference type="ARBA" id="ARBA00022722"/>
    </source>
</evidence>
<dbReference type="InterPro" id="IPR014883">
    <property type="entry name" value="VRR_NUC"/>
</dbReference>
<dbReference type="EMBL" id="CP071137">
    <property type="protein sequence ID" value="QWY77741.1"/>
    <property type="molecule type" value="Genomic_DNA"/>
</dbReference>
<proteinExistence type="predicted"/>
<evidence type="ECO:0000259" key="4">
    <source>
        <dbReference type="SMART" id="SM00990"/>
    </source>
</evidence>
<feature type="domain" description="VRR-NUC" evidence="4">
    <location>
        <begin position="17"/>
        <end position="120"/>
    </location>
</feature>
<evidence type="ECO:0000256" key="3">
    <source>
        <dbReference type="ARBA" id="ARBA00022801"/>
    </source>
</evidence>
<dbReference type="Gene3D" id="3.40.1350.10">
    <property type="match status" value="1"/>
</dbReference>
<gene>
    <name evidence="5" type="ORF">JZL65_01245</name>
</gene>
<dbReference type="GO" id="GO:0003676">
    <property type="term" value="F:nucleic acid binding"/>
    <property type="evidence" value="ECO:0007669"/>
    <property type="project" value="InterPro"/>
</dbReference>
<organism evidence="5 6">
    <name type="scientific">Ferrovum myxofaciens</name>
    <dbReference type="NCBI Taxonomy" id="416213"/>
    <lineage>
        <taxon>Bacteria</taxon>
        <taxon>Pseudomonadati</taxon>
        <taxon>Pseudomonadota</taxon>
        <taxon>Betaproteobacteria</taxon>
        <taxon>Ferrovales</taxon>
        <taxon>Ferrovaceae</taxon>
        <taxon>Ferrovum</taxon>
    </lineage>
</organism>
<comment type="cofactor">
    <cofactor evidence="1">
        <name>Mg(2+)</name>
        <dbReference type="ChEBI" id="CHEBI:18420"/>
    </cofactor>
</comment>
<dbReference type="AlphaFoldDB" id="A0A9E6MYT2"/>
<dbReference type="GO" id="GO:0004518">
    <property type="term" value="F:nuclease activity"/>
    <property type="evidence" value="ECO:0007669"/>
    <property type="project" value="UniProtKB-KW"/>
</dbReference>
<reference evidence="5" key="1">
    <citation type="submission" date="2021-02" db="EMBL/GenBank/DDBJ databases">
        <title>Comparative genomics of Ferrovum myxofaciens strains, predominant extremophile bacteria forming large biofilm stalactites in acid mine ecosystems.</title>
        <authorList>
            <person name="Burkartova K."/>
            <person name="Ridl J."/>
            <person name="Pajer P."/>
            <person name="Falteisek L."/>
        </authorList>
    </citation>
    <scope>NUCLEOTIDE SEQUENCE</scope>
    <source>
        <strain evidence="5">MI1III</strain>
    </source>
</reference>
<evidence type="ECO:0000313" key="5">
    <source>
        <dbReference type="EMBL" id="QWY77741.1"/>
    </source>
</evidence>
<keyword evidence="3" id="KW-0378">Hydrolase</keyword>
<accession>A0A9E6MYT2</accession>
<dbReference type="GO" id="GO:0016788">
    <property type="term" value="F:hydrolase activity, acting on ester bonds"/>
    <property type="evidence" value="ECO:0007669"/>
    <property type="project" value="InterPro"/>
</dbReference>
<dbReference type="SMART" id="SM00990">
    <property type="entry name" value="VRR_NUC"/>
    <property type="match status" value="1"/>
</dbReference>
<protein>
    <submittedName>
        <fullName evidence="5">VRR-NUC domain-containing protein</fullName>
    </submittedName>
</protein>
<sequence>MTGIRFQAIKPGKTRSQPEAKLQQAVFEWIDWHIRKYPVLKFAFHSPNGGSRNIIEAKNLKAAGVKPGVPDLLVPIPCGKHQGLAIELKIGRNQTTEAQKLWLAGLAQAGYLTGVAYTVDEAVALIKSFVTPSRNSISVNPSIQDGIVEEANMMEEESQISEEMVVIKVFYPESDSPVVEEDDVVFLENTRLTRYLLQHLGLYQVSCLEVLGGRTWYALRGGYAVRLHESIGKVWFAESVKAEEVMGEKS</sequence>
<name>A0A9E6MYT2_9PROT</name>
<dbReference type="RefSeq" id="WP_273145123.1">
    <property type="nucleotide sequence ID" value="NZ_CP053675.1"/>
</dbReference>
<evidence type="ECO:0000313" key="6">
    <source>
        <dbReference type="Proteomes" id="UP000683551"/>
    </source>
</evidence>
<evidence type="ECO:0000256" key="1">
    <source>
        <dbReference type="ARBA" id="ARBA00001946"/>
    </source>
</evidence>
<dbReference type="InterPro" id="IPR011856">
    <property type="entry name" value="tRNA_endonuc-like_dom_sf"/>
</dbReference>
<dbReference type="Pfam" id="PF08774">
    <property type="entry name" value="VRR_NUC"/>
    <property type="match status" value="1"/>
</dbReference>
<dbReference type="Proteomes" id="UP000683551">
    <property type="component" value="Chromosome"/>
</dbReference>
<keyword evidence="2" id="KW-0540">Nuclease</keyword>